<dbReference type="Proteomes" id="UP001162480">
    <property type="component" value="Chromosome 20"/>
</dbReference>
<dbReference type="GO" id="GO:0016239">
    <property type="term" value="P:positive regulation of macroautophagy"/>
    <property type="evidence" value="ECO:0007669"/>
    <property type="project" value="TreeGrafter"/>
</dbReference>
<reference evidence="3" key="1">
    <citation type="submission" date="2023-08" db="EMBL/GenBank/DDBJ databases">
        <authorList>
            <person name="Alioto T."/>
            <person name="Alioto T."/>
            <person name="Gomez Garrido J."/>
        </authorList>
    </citation>
    <scope>NUCLEOTIDE SEQUENCE</scope>
</reference>
<evidence type="ECO:0000313" key="4">
    <source>
        <dbReference type="Proteomes" id="UP001162480"/>
    </source>
</evidence>
<keyword evidence="2" id="KW-0677">Repeat</keyword>
<accession>A0AA36BNX4</accession>
<dbReference type="PANTHER" id="PTHR46200">
    <property type="entry name" value="GATOR COMPLEX PROTEIN WDR24"/>
    <property type="match status" value="1"/>
</dbReference>
<dbReference type="InterPro" id="IPR036322">
    <property type="entry name" value="WD40_repeat_dom_sf"/>
</dbReference>
<dbReference type="GO" id="GO:0005829">
    <property type="term" value="C:cytosol"/>
    <property type="evidence" value="ECO:0007669"/>
    <property type="project" value="TreeGrafter"/>
</dbReference>
<dbReference type="Gene3D" id="2.130.10.10">
    <property type="entry name" value="YVTN repeat-like/Quinoprotein amine dehydrogenase"/>
    <property type="match status" value="1"/>
</dbReference>
<dbReference type="GO" id="GO:0034198">
    <property type="term" value="P:cellular response to amino acid starvation"/>
    <property type="evidence" value="ECO:0007669"/>
    <property type="project" value="TreeGrafter"/>
</dbReference>
<dbReference type="AlphaFoldDB" id="A0AA36BNX4"/>
<dbReference type="GO" id="GO:0005774">
    <property type="term" value="C:vacuolar membrane"/>
    <property type="evidence" value="ECO:0007669"/>
    <property type="project" value="TreeGrafter"/>
</dbReference>
<dbReference type="EMBL" id="OX597833">
    <property type="protein sequence ID" value="CAI9737489.1"/>
    <property type="molecule type" value="Genomic_DNA"/>
</dbReference>
<keyword evidence="1" id="KW-0853">WD repeat</keyword>
<gene>
    <name evidence="3" type="ORF">OCTVUL_1B015062</name>
</gene>
<evidence type="ECO:0000256" key="2">
    <source>
        <dbReference type="ARBA" id="ARBA00022737"/>
    </source>
</evidence>
<evidence type="ECO:0000256" key="1">
    <source>
        <dbReference type="ARBA" id="ARBA00022574"/>
    </source>
</evidence>
<dbReference type="SUPFAM" id="SSF50978">
    <property type="entry name" value="WD40 repeat-like"/>
    <property type="match status" value="1"/>
</dbReference>
<dbReference type="PANTHER" id="PTHR46200:SF1">
    <property type="entry name" value="GATOR COMPLEX PROTEIN WDR24"/>
    <property type="match status" value="1"/>
</dbReference>
<protein>
    <submittedName>
        <fullName evidence="3">Complex WDR24-like</fullName>
    </submittedName>
</protein>
<organism evidence="3 4">
    <name type="scientific">Octopus vulgaris</name>
    <name type="common">Common octopus</name>
    <dbReference type="NCBI Taxonomy" id="6645"/>
    <lineage>
        <taxon>Eukaryota</taxon>
        <taxon>Metazoa</taxon>
        <taxon>Spiralia</taxon>
        <taxon>Lophotrochozoa</taxon>
        <taxon>Mollusca</taxon>
        <taxon>Cephalopoda</taxon>
        <taxon>Coleoidea</taxon>
        <taxon>Octopodiformes</taxon>
        <taxon>Octopoda</taxon>
        <taxon>Incirrata</taxon>
        <taxon>Octopodidae</taxon>
        <taxon>Octopus</taxon>
    </lineage>
</organism>
<keyword evidence="4" id="KW-1185">Reference proteome</keyword>
<name>A0AA36BNX4_OCTVU</name>
<evidence type="ECO:0000313" key="3">
    <source>
        <dbReference type="EMBL" id="CAI9737489.1"/>
    </source>
</evidence>
<dbReference type="InterPro" id="IPR037590">
    <property type="entry name" value="WDR24"/>
</dbReference>
<dbReference type="InterPro" id="IPR015943">
    <property type="entry name" value="WD40/YVTN_repeat-like_dom_sf"/>
</dbReference>
<dbReference type="GO" id="GO:1904263">
    <property type="term" value="P:positive regulation of TORC1 signaling"/>
    <property type="evidence" value="ECO:0007669"/>
    <property type="project" value="TreeGrafter"/>
</dbReference>
<sequence>MRYFLYHICLCVCFPNQVWDMPTKKLVHIVHTMASVARCKWRPDYKYLIASSSLLVDFAVNIWDIRRPYIPLAAFNRHKDVASGIQWRNSPNILLSCGRDGYLCQNIFKEAQHPLEHINRVGVNISKNGDVAQAVSEQLLKPYRDQISEIHKPTKQFYCKYSVSSCLSFLR</sequence>
<proteinExistence type="predicted"/>
<dbReference type="GO" id="GO:0061700">
    <property type="term" value="C:GATOR2 complex"/>
    <property type="evidence" value="ECO:0007669"/>
    <property type="project" value="TreeGrafter"/>
</dbReference>